<dbReference type="EMBL" id="WVHK01000117">
    <property type="protein sequence ID" value="MXV21665.1"/>
    <property type="molecule type" value="Genomic_DNA"/>
</dbReference>
<keyword evidence="2" id="KW-1185">Reference proteome</keyword>
<organism evidence="1 2">
    <name type="scientific">Deinococcus xianganensis</name>
    <dbReference type="NCBI Taxonomy" id="1507289"/>
    <lineage>
        <taxon>Bacteria</taxon>
        <taxon>Thermotogati</taxon>
        <taxon>Deinococcota</taxon>
        <taxon>Deinococci</taxon>
        <taxon>Deinococcales</taxon>
        <taxon>Deinococcaceae</taxon>
        <taxon>Deinococcus</taxon>
    </lineage>
</organism>
<evidence type="ECO:0000313" key="1">
    <source>
        <dbReference type="EMBL" id="MXV21665.1"/>
    </source>
</evidence>
<dbReference type="AlphaFoldDB" id="A0A6I4YVJ2"/>
<sequence length="343" mass="38285">MTEPDAAPPQLLSDAAIEVMDSATLLMVSMAAVTRLPEAGRELQTLIACRLVELLEIYVRRTLELIFDHDAEAWDKRNAKKRRVTVSEALTMTREELLSLAREEDAAEIARKFEDSHKVLSSYLRAEPFRPGELDQFIKLKNLRNAWVHNNGLIDHTLAEQNVTLQVGERIDRLENVLPSVAAFLGSVQYIDGLVMARYPDLGRPAAPFREVIQVRMQQSVQLMQPTVAEMDYVTHNLAEIQQNHPAVAELLPQTMVMKLNTVWTVVQADTAWALAGVDGRVLVGFETQAAAQAWLDEGEVSWEGASFDLESDGTWAYGTLASGLLFKWPSGEVGEWFTLPTA</sequence>
<reference evidence="1 2" key="1">
    <citation type="submission" date="2019-11" db="EMBL/GenBank/DDBJ databases">
        <title>Genome sequence of Deinococcus xianganensis Y35, AI-2 producing algicidal bacterium, isolated from lake water.</title>
        <authorList>
            <person name="Li Y."/>
        </authorList>
    </citation>
    <scope>NUCLEOTIDE SEQUENCE [LARGE SCALE GENOMIC DNA]</scope>
    <source>
        <strain evidence="1 2">Y35</strain>
    </source>
</reference>
<comment type="caution">
    <text evidence="1">The sequence shown here is derived from an EMBL/GenBank/DDBJ whole genome shotgun (WGS) entry which is preliminary data.</text>
</comment>
<proteinExistence type="predicted"/>
<evidence type="ECO:0000313" key="2">
    <source>
        <dbReference type="Proteomes" id="UP000430519"/>
    </source>
</evidence>
<gene>
    <name evidence="1" type="ORF">GLX28_18765</name>
</gene>
<dbReference type="RefSeq" id="WP_160982071.1">
    <property type="nucleotide sequence ID" value="NZ_WVHK01000117.1"/>
</dbReference>
<protein>
    <submittedName>
        <fullName evidence="1">Uncharacterized protein</fullName>
    </submittedName>
</protein>
<dbReference type="Proteomes" id="UP000430519">
    <property type="component" value="Unassembled WGS sequence"/>
</dbReference>
<accession>A0A6I4YVJ2</accession>
<name>A0A6I4YVJ2_9DEIO</name>